<dbReference type="Pfam" id="PF09827">
    <property type="entry name" value="CRISPR_Cas2"/>
    <property type="match status" value="1"/>
</dbReference>
<comment type="similarity">
    <text evidence="2 9 10">Belongs to the CRISPR-associated endoribonuclease Cas2 protein family.</text>
</comment>
<dbReference type="EC" id="3.1.-.-" evidence="9"/>
<dbReference type="PANTHER" id="PTHR34405:SF3">
    <property type="entry name" value="CRISPR-ASSOCIATED ENDORIBONUCLEASE CAS2 3"/>
    <property type="match status" value="1"/>
</dbReference>
<keyword evidence="8 9" id="KW-0051">Antiviral defense</keyword>
<evidence type="ECO:0000256" key="5">
    <source>
        <dbReference type="ARBA" id="ARBA00022759"/>
    </source>
</evidence>
<comment type="subunit">
    <text evidence="9">Homodimer, forms a heterotetramer with a Cas1 homodimer.</text>
</comment>
<sequence>MEREQLWVIAYDSPSNKRRRKLARLLESHGVRVQWSVFECRLRPGEIGALQQRLARLIQPDVDSVRLWPLPATSCARIMHLGRPVASTDWTDPVI</sequence>
<evidence type="ECO:0000256" key="4">
    <source>
        <dbReference type="ARBA" id="ARBA00022723"/>
    </source>
</evidence>
<comment type="function">
    <text evidence="9">CRISPR (clustered regularly interspaced short palindromic repeat), is an adaptive immune system that provides protection against mobile genetic elements (viruses, transposable elements and conjugative plasmids). CRISPR clusters contain sequences complementary to antecedent mobile elements and target invading nucleic acids. CRISPR clusters are transcribed and processed into CRISPR RNA (crRNA). Functions as a ssRNA-specific endoribonuclease. Involved in the integration of spacer DNA into the CRISPR cassette.</text>
</comment>
<dbReference type="SUPFAM" id="SSF143430">
    <property type="entry name" value="TTP0101/SSO1404-like"/>
    <property type="match status" value="1"/>
</dbReference>
<keyword evidence="6 9" id="KW-0378">Hydrolase</keyword>
<keyword evidence="12" id="KW-1185">Reference proteome</keyword>
<dbReference type="GO" id="GO:0004519">
    <property type="term" value="F:endonuclease activity"/>
    <property type="evidence" value="ECO:0007669"/>
    <property type="project" value="UniProtKB-KW"/>
</dbReference>
<evidence type="ECO:0000256" key="2">
    <source>
        <dbReference type="ARBA" id="ARBA00009959"/>
    </source>
</evidence>
<evidence type="ECO:0000256" key="3">
    <source>
        <dbReference type="ARBA" id="ARBA00022722"/>
    </source>
</evidence>
<evidence type="ECO:0000313" key="11">
    <source>
        <dbReference type="EMBL" id="PSB39477.1"/>
    </source>
</evidence>
<dbReference type="EMBL" id="PVWP01000001">
    <property type="protein sequence ID" value="PSB39477.1"/>
    <property type="molecule type" value="Genomic_DNA"/>
</dbReference>
<keyword evidence="3 9" id="KW-0540">Nuclease</keyword>
<keyword evidence="7 9" id="KW-0460">Magnesium</keyword>
<accession>A0ABX5FE80</accession>
<dbReference type="CDD" id="cd09725">
    <property type="entry name" value="Cas2_I_II_III"/>
    <property type="match status" value="1"/>
</dbReference>
<protein>
    <recommendedName>
        <fullName evidence="9">CRISPR-associated endoribonuclease Cas2</fullName>
        <ecNumber evidence="9">3.1.-.-</ecNumber>
    </recommendedName>
</protein>
<feature type="binding site" evidence="9">
    <location>
        <position position="12"/>
    </location>
    <ligand>
        <name>Mg(2+)</name>
        <dbReference type="ChEBI" id="CHEBI:18420"/>
        <note>catalytic</note>
    </ligand>
</feature>
<evidence type="ECO:0000256" key="7">
    <source>
        <dbReference type="ARBA" id="ARBA00022842"/>
    </source>
</evidence>
<keyword evidence="4 9" id="KW-0479">Metal-binding</keyword>
<name>A0ABX5FE80_9CHRO</name>
<dbReference type="InterPro" id="IPR019199">
    <property type="entry name" value="Virulence_VapD/CRISPR_Cas2"/>
</dbReference>
<evidence type="ECO:0000313" key="12">
    <source>
        <dbReference type="Proteomes" id="UP000238218"/>
    </source>
</evidence>
<dbReference type="Gene3D" id="3.30.70.240">
    <property type="match status" value="1"/>
</dbReference>
<dbReference type="HAMAP" id="MF_01471">
    <property type="entry name" value="Cas2"/>
    <property type="match status" value="1"/>
</dbReference>
<evidence type="ECO:0000256" key="9">
    <source>
        <dbReference type="HAMAP-Rule" id="MF_01471"/>
    </source>
</evidence>
<evidence type="ECO:0000256" key="10">
    <source>
        <dbReference type="PIRNR" id="PIRNR032582"/>
    </source>
</evidence>
<proteinExistence type="inferred from homology"/>
<keyword evidence="5 9" id="KW-0255">Endonuclease</keyword>
<reference evidence="11 12" key="1">
    <citation type="submission" date="2018-03" db="EMBL/GenBank/DDBJ databases">
        <title>The ancient ancestry and fast evolution of plastids.</title>
        <authorList>
            <person name="Moore K.R."/>
            <person name="Magnabosco C."/>
            <person name="Momper L."/>
            <person name="Gold D.A."/>
            <person name="Bosak T."/>
            <person name="Fournier G.P."/>
        </authorList>
    </citation>
    <scope>NUCLEOTIDE SEQUENCE [LARGE SCALE GENOMIC DNA]</scope>
    <source>
        <strain evidence="11 12">CCALA 015</strain>
    </source>
</reference>
<dbReference type="PANTHER" id="PTHR34405">
    <property type="entry name" value="CRISPR-ASSOCIATED ENDORIBONUCLEASE CAS2"/>
    <property type="match status" value="1"/>
</dbReference>
<dbReference type="PIRSF" id="PIRSF032582">
    <property type="entry name" value="Cas2"/>
    <property type="match status" value="1"/>
</dbReference>
<comment type="cofactor">
    <cofactor evidence="1 9">
        <name>Mg(2+)</name>
        <dbReference type="ChEBI" id="CHEBI:18420"/>
    </cofactor>
</comment>
<dbReference type="Proteomes" id="UP000238218">
    <property type="component" value="Unassembled WGS sequence"/>
</dbReference>
<dbReference type="InterPro" id="IPR021127">
    <property type="entry name" value="CRISPR_associated_Cas2"/>
</dbReference>
<evidence type="ECO:0000256" key="1">
    <source>
        <dbReference type="ARBA" id="ARBA00001946"/>
    </source>
</evidence>
<organism evidence="11 12">
    <name type="scientific">Aphanothece cf. minutissima CCALA 015</name>
    <dbReference type="NCBI Taxonomy" id="2107695"/>
    <lineage>
        <taxon>Bacteria</taxon>
        <taxon>Bacillati</taxon>
        <taxon>Cyanobacteriota</taxon>
        <taxon>Cyanophyceae</taxon>
        <taxon>Oscillatoriophycideae</taxon>
        <taxon>Chroococcales</taxon>
        <taxon>Aphanothecaceae</taxon>
        <taxon>Aphanothece</taxon>
    </lineage>
</organism>
<comment type="caution">
    <text evidence="11">The sequence shown here is derived from an EMBL/GenBank/DDBJ whole genome shotgun (WGS) entry which is preliminary data.</text>
</comment>
<evidence type="ECO:0000256" key="8">
    <source>
        <dbReference type="ARBA" id="ARBA00023118"/>
    </source>
</evidence>
<evidence type="ECO:0000256" key="6">
    <source>
        <dbReference type="ARBA" id="ARBA00022801"/>
    </source>
</evidence>
<gene>
    <name evidence="9 11" type="primary">cas2</name>
    <name evidence="11" type="ORF">C7B81_02215</name>
</gene>
<dbReference type="RefSeq" id="WP_106219669.1">
    <property type="nucleotide sequence ID" value="NZ_PVWP01000001.1"/>
</dbReference>
<dbReference type="NCBIfam" id="TIGR01573">
    <property type="entry name" value="cas2"/>
    <property type="match status" value="1"/>
</dbReference>